<dbReference type="InterPro" id="IPR002104">
    <property type="entry name" value="Integrase_catalytic"/>
</dbReference>
<dbReference type="PROSITE" id="PS51898">
    <property type="entry name" value="TYR_RECOMBINASE"/>
    <property type="match status" value="1"/>
</dbReference>
<protein>
    <submittedName>
        <fullName evidence="8">Tyrosine-type recombinase/integrase</fullName>
    </submittedName>
</protein>
<dbReference type="InterPro" id="IPR038488">
    <property type="entry name" value="Integrase_DNA-bd_sf"/>
</dbReference>
<evidence type="ECO:0000259" key="7">
    <source>
        <dbReference type="PROSITE" id="PS51900"/>
    </source>
</evidence>
<feature type="domain" description="Core-binding (CB)" evidence="7">
    <location>
        <begin position="105"/>
        <end position="186"/>
    </location>
</feature>
<gene>
    <name evidence="8" type="ORF">KJI95_10115</name>
</gene>
<keyword evidence="2" id="KW-0229">DNA integration</keyword>
<dbReference type="Pfam" id="PF22022">
    <property type="entry name" value="Phage_int_M"/>
    <property type="match status" value="1"/>
</dbReference>
<dbReference type="CDD" id="cd00801">
    <property type="entry name" value="INT_P4_C"/>
    <property type="match status" value="1"/>
</dbReference>
<keyword evidence="3 5" id="KW-0238">DNA-binding</keyword>
<keyword evidence="9" id="KW-1185">Reference proteome</keyword>
<dbReference type="Proteomes" id="UP001195903">
    <property type="component" value="Unassembled WGS sequence"/>
</dbReference>
<dbReference type="NCBIfam" id="NF007246">
    <property type="entry name" value="PRK09692.1"/>
    <property type="match status" value="1"/>
</dbReference>
<dbReference type="InterPro" id="IPR044068">
    <property type="entry name" value="CB"/>
</dbReference>
<feature type="domain" description="Tyr recombinase" evidence="6">
    <location>
        <begin position="209"/>
        <end position="386"/>
    </location>
</feature>
<dbReference type="RefSeq" id="WP_214507073.1">
    <property type="nucleotide sequence ID" value="NZ_JAHEPS010000003.1"/>
</dbReference>
<comment type="similarity">
    <text evidence="1">Belongs to the 'phage' integrase family.</text>
</comment>
<dbReference type="InterPro" id="IPR011010">
    <property type="entry name" value="DNA_brk_join_enz"/>
</dbReference>
<evidence type="ECO:0000313" key="8">
    <source>
        <dbReference type="EMBL" id="MBT1444877.1"/>
    </source>
</evidence>
<dbReference type="PROSITE" id="PS51900">
    <property type="entry name" value="CB"/>
    <property type="match status" value="1"/>
</dbReference>
<dbReference type="Gene3D" id="1.10.150.130">
    <property type="match status" value="1"/>
</dbReference>
<dbReference type="PANTHER" id="PTHR30629">
    <property type="entry name" value="PROPHAGE INTEGRASE"/>
    <property type="match status" value="1"/>
</dbReference>
<dbReference type="PANTHER" id="PTHR30629:SF6">
    <property type="entry name" value="PROPHAGE INTEGRASE INTA-RELATED"/>
    <property type="match status" value="1"/>
</dbReference>
<dbReference type="InterPro" id="IPR010998">
    <property type="entry name" value="Integrase_recombinase_N"/>
</dbReference>
<evidence type="ECO:0000256" key="3">
    <source>
        <dbReference type="ARBA" id="ARBA00023125"/>
    </source>
</evidence>
<evidence type="ECO:0000256" key="2">
    <source>
        <dbReference type="ARBA" id="ARBA00022908"/>
    </source>
</evidence>
<dbReference type="SUPFAM" id="SSF56349">
    <property type="entry name" value="DNA breaking-rejoining enzymes"/>
    <property type="match status" value="1"/>
</dbReference>
<evidence type="ECO:0000313" key="9">
    <source>
        <dbReference type="Proteomes" id="UP001195903"/>
    </source>
</evidence>
<comment type="caution">
    <text evidence="8">The sequence shown here is derived from an EMBL/GenBank/DDBJ whole genome shotgun (WGS) entry which is preliminary data.</text>
</comment>
<keyword evidence="4" id="KW-0233">DNA recombination</keyword>
<name>A0ABS5V351_9GAMM</name>
<dbReference type="InterPro" id="IPR025166">
    <property type="entry name" value="Integrase_DNA_bind_dom"/>
</dbReference>
<dbReference type="Gene3D" id="3.30.160.390">
    <property type="entry name" value="Integrase, DNA-binding domain"/>
    <property type="match status" value="1"/>
</dbReference>
<reference evidence="8 9" key="1">
    <citation type="submission" date="2021-05" db="EMBL/GenBank/DDBJ databases">
        <title>Shewanella sp. JM162201.</title>
        <authorList>
            <person name="Xu S."/>
            <person name="Li A."/>
        </authorList>
    </citation>
    <scope>NUCLEOTIDE SEQUENCE [LARGE SCALE GENOMIC DNA]</scope>
    <source>
        <strain evidence="8 9">JM162201</strain>
    </source>
</reference>
<dbReference type="InterPro" id="IPR050808">
    <property type="entry name" value="Phage_Integrase"/>
</dbReference>
<dbReference type="InterPro" id="IPR053876">
    <property type="entry name" value="Phage_int_M"/>
</dbReference>
<dbReference type="Pfam" id="PF00589">
    <property type="entry name" value="Phage_integrase"/>
    <property type="match status" value="1"/>
</dbReference>
<sequence length="409" mass="45939">MPRLAKPLSDKEIKQAKPKAAEYGLSDGNGLILRIRPTGSKTWMLNYIRPHVKTRTNFTLGSYPEVSLAQARKKALEARELLAQGIDPKQERDQQAAEQAALVEHTFERVAADWFAIKKESVTEGHANATWNSLSRSLLPAIGKLPIGQINAPLVVKVLRPIEAQGSLETVKRLTQRINEIMTFAVNTGLIHANPLAGIKAAFKTPKKKNMAALSPAELPELMTKVANANIKKVTRCMIHWQLHTMTRPNEAAAARWDEIDEANRLWIIPAERMKMRREHVIPLTDETMALLDTLRPISGHRDYLFPSDKDPNTHTHVQSANMALKRMGLAGRTTAHGLRSLASTTLNEQGFDWDVVEAALAHTDKNQVRSAYNRASYLERRRMMMAWWSKHVVSSITRVMKSPILRTA</sequence>
<evidence type="ECO:0000256" key="5">
    <source>
        <dbReference type="PROSITE-ProRule" id="PRU01248"/>
    </source>
</evidence>
<dbReference type="EMBL" id="JAHEPS010000003">
    <property type="protein sequence ID" value="MBT1444877.1"/>
    <property type="molecule type" value="Genomic_DNA"/>
</dbReference>
<dbReference type="Pfam" id="PF13356">
    <property type="entry name" value="Arm-DNA-bind_3"/>
    <property type="match status" value="1"/>
</dbReference>
<accession>A0ABS5V351</accession>
<evidence type="ECO:0000256" key="1">
    <source>
        <dbReference type="ARBA" id="ARBA00008857"/>
    </source>
</evidence>
<organism evidence="8 9">
    <name type="scientific">Shewanella jiangmenensis</name>
    <dbReference type="NCBI Taxonomy" id="2837387"/>
    <lineage>
        <taxon>Bacteria</taxon>
        <taxon>Pseudomonadati</taxon>
        <taxon>Pseudomonadota</taxon>
        <taxon>Gammaproteobacteria</taxon>
        <taxon>Alteromonadales</taxon>
        <taxon>Shewanellaceae</taxon>
        <taxon>Shewanella</taxon>
    </lineage>
</organism>
<proteinExistence type="inferred from homology"/>
<evidence type="ECO:0000259" key="6">
    <source>
        <dbReference type="PROSITE" id="PS51898"/>
    </source>
</evidence>
<dbReference type="Gene3D" id="1.10.443.10">
    <property type="entry name" value="Intergrase catalytic core"/>
    <property type="match status" value="1"/>
</dbReference>
<evidence type="ECO:0000256" key="4">
    <source>
        <dbReference type="ARBA" id="ARBA00023172"/>
    </source>
</evidence>
<dbReference type="InterPro" id="IPR013762">
    <property type="entry name" value="Integrase-like_cat_sf"/>
</dbReference>